<accession>A0ABQ7VBI2</accession>
<proteinExistence type="predicted"/>
<sequence length="537" mass="60553">MGRVTLESLTEAINHIRGQLTTVRGSMSRMEDRLIDVEDSFNYTITPEIVHQFLKSTPINQNEYVPKGYTRLYNVDQRRQVLRIKVEICGALGFDLVLDDWVPNEQKWSKYVVDQWGTHLFPPPKVKYERQTIDRSKGEQGDNLRVEKSEVEWSEVRGLPQSQSNLFIHPSLCKNSYVGCPNIPKGVSFQGKEDLSCECQGTIAKLNTFTIANEQSVSDSLSLCEPNASLPCVDNVHVESVDTLVDPFGDRIDSYSKIDLCPPSVDTRVLNDSSLSCDNFVDQLACECSSLIDGSCDVIKEPQFGDTNDKGELGCFNSPMVVDHSLFKYNILFEDDEITPSDVPSGVDHDSSVVFDNYAFYSNLLWFEDYPPKDGNLFLEDESTLVGKDHDEKEGGELCLSECGTNEGLHMRLFKCIGSFALPLCQCFLSSQNSRTNPFQEGENDAIQIASKPFTHELQSIDGLFTRMEVLGLILVAGRDSHAWKITWRSEGRQLTTLPLWRAGGPLVRRPMTWAMTPTHPILQDQAWSRIPRQPNR</sequence>
<keyword evidence="2" id="KW-1185">Reference proteome</keyword>
<evidence type="ECO:0000313" key="2">
    <source>
        <dbReference type="Proteomes" id="UP000826656"/>
    </source>
</evidence>
<gene>
    <name evidence="1" type="ORF">KY290_017518</name>
</gene>
<evidence type="ECO:0000313" key="1">
    <source>
        <dbReference type="EMBL" id="KAH0761445.1"/>
    </source>
</evidence>
<dbReference type="Proteomes" id="UP000826656">
    <property type="component" value="Unassembled WGS sequence"/>
</dbReference>
<reference evidence="1 2" key="1">
    <citation type="journal article" date="2021" name="bioRxiv">
        <title>Chromosome-scale and haplotype-resolved genome assembly of a tetraploid potato cultivar.</title>
        <authorList>
            <person name="Sun H."/>
            <person name="Jiao W.-B."/>
            <person name="Krause K."/>
            <person name="Campoy J.A."/>
            <person name="Goel M."/>
            <person name="Folz-Donahue K."/>
            <person name="Kukat C."/>
            <person name="Huettel B."/>
            <person name="Schneeberger K."/>
        </authorList>
    </citation>
    <scope>NUCLEOTIDE SEQUENCE [LARGE SCALE GENOMIC DNA]</scope>
    <source>
        <strain evidence="1">SolTubOtavaFocal</strain>
        <tissue evidence="1">Leaves</tissue>
    </source>
</reference>
<protein>
    <submittedName>
        <fullName evidence="1">Uncharacterized protein</fullName>
    </submittedName>
</protein>
<dbReference type="EMBL" id="JAIVGD010000013">
    <property type="protein sequence ID" value="KAH0761445.1"/>
    <property type="molecule type" value="Genomic_DNA"/>
</dbReference>
<name>A0ABQ7VBI2_SOLTU</name>
<organism evidence="1 2">
    <name type="scientific">Solanum tuberosum</name>
    <name type="common">Potato</name>
    <dbReference type="NCBI Taxonomy" id="4113"/>
    <lineage>
        <taxon>Eukaryota</taxon>
        <taxon>Viridiplantae</taxon>
        <taxon>Streptophyta</taxon>
        <taxon>Embryophyta</taxon>
        <taxon>Tracheophyta</taxon>
        <taxon>Spermatophyta</taxon>
        <taxon>Magnoliopsida</taxon>
        <taxon>eudicotyledons</taxon>
        <taxon>Gunneridae</taxon>
        <taxon>Pentapetalae</taxon>
        <taxon>asterids</taxon>
        <taxon>lamiids</taxon>
        <taxon>Solanales</taxon>
        <taxon>Solanaceae</taxon>
        <taxon>Solanoideae</taxon>
        <taxon>Solaneae</taxon>
        <taxon>Solanum</taxon>
    </lineage>
</organism>
<comment type="caution">
    <text evidence="1">The sequence shown here is derived from an EMBL/GenBank/DDBJ whole genome shotgun (WGS) entry which is preliminary data.</text>
</comment>